<sequence>MEETGLIAVNAKKLAGLVGIALVLFFVIAQPGHAAGLVSNIVDFLRSSAESVITFVSNIFH</sequence>
<accession>A0A1I6ADJ5</accession>
<organism evidence="2 3">
    <name type="scientific">Amycolatopsis rubida</name>
    <dbReference type="NCBI Taxonomy" id="112413"/>
    <lineage>
        <taxon>Bacteria</taxon>
        <taxon>Bacillati</taxon>
        <taxon>Actinomycetota</taxon>
        <taxon>Actinomycetes</taxon>
        <taxon>Pseudonocardiales</taxon>
        <taxon>Pseudonocardiaceae</taxon>
        <taxon>Amycolatopsis</taxon>
    </lineage>
</organism>
<gene>
    <name evidence="1" type="ORF">G3I59_17290</name>
    <name evidence="2" type="ORF">SAMN05421854_118117</name>
</gene>
<name>A0A1I6ADJ5_9PSEU</name>
<keyword evidence="4" id="KW-1185">Reference proteome</keyword>
<evidence type="ECO:0000313" key="1">
    <source>
        <dbReference type="EMBL" id="NEC57297.1"/>
    </source>
</evidence>
<reference evidence="2 3" key="1">
    <citation type="submission" date="2016-10" db="EMBL/GenBank/DDBJ databases">
        <authorList>
            <person name="de Groot N.N."/>
        </authorList>
    </citation>
    <scope>NUCLEOTIDE SEQUENCE [LARGE SCALE GENOMIC DNA]</scope>
    <source>
        <strain evidence="2 3">DSM 44637</strain>
    </source>
</reference>
<dbReference type="AlphaFoldDB" id="A0A1I6ADJ5"/>
<dbReference type="Proteomes" id="UP000470404">
    <property type="component" value="Unassembled WGS sequence"/>
</dbReference>
<dbReference type="STRING" id="112413.SAMN05421854_118117"/>
<dbReference type="EMBL" id="JAAGNC010000088">
    <property type="protein sequence ID" value="NEC57297.1"/>
    <property type="molecule type" value="Genomic_DNA"/>
</dbReference>
<dbReference type="RefSeq" id="WP_037815868.1">
    <property type="nucleotide sequence ID" value="NZ_FOWC01000018.1"/>
</dbReference>
<evidence type="ECO:0000313" key="2">
    <source>
        <dbReference type="EMBL" id="SFQ66745.1"/>
    </source>
</evidence>
<reference evidence="1 4" key="2">
    <citation type="submission" date="2020-01" db="EMBL/GenBank/DDBJ databases">
        <title>Insect and environment-associated Actinomycetes.</title>
        <authorList>
            <person name="Currrie C."/>
            <person name="Chevrette M."/>
            <person name="Carlson C."/>
            <person name="Stubbendieck R."/>
            <person name="Wendt-Pienkowski E."/>
        </authorList>
    </citation>
    <scope>NUCLEOTIDE SEQUENCE [LARGE SCALE GENOMIC DNA]</scope>
    <source>
        <strain evidence="1 4">SID8386</strain>
    </source>
</reference>
<evidence type="ECO:0000313" key="4">
    <source>
        <dbReference type="Proteomes" id="UP000470404"/>
    </source>
</evidence>
<dbReference type="Proteomes" id="UP000199137">
    <property type="component" value="Unassembled WGS sequence"/>
</dbReference>
<dbReference type="EMBL" id="FOWC01000018">
    <property type="protein sequence ID" value="SFQ66745.1"/>
    <property type="molecule type" value="Genomic_DNA"/>
</dbReference>
<proteinExistence type="predicted"/>
<evidence type="ECO:0000313" key="3">
    <source>
        <dbReference type="Proteomes" id="UP000199137"/>
    </source>
</evidence>
<protein>
    <submittedName>
        <fullName evidence="2">Uncharacterized protein</fullName>
    </submittedName>
</protein>